<dbReference type="AlphaFoldDB" id="A0A7R8UKZ3"/>
<protein>
    <submittedName>
        <fullName evidence="1">Uncharacterized protein</fullName>
    </submittedName>
</protein>
<sequence>MDQSTHALYEQSLKDLLQLDSIKQFLTFLKNRFQNLEALGKVGSRTMKKIQPKSASSVTSSKEKECIVCKEMDALYFSKAFLSQSPKVRPQRD</sequence>
<evidence type="ECO:0000313" key="1">
    <source>
        <dbReference type="EMBL" id="CAD7082419.1"/>
    </source>
</evidence>
<reference evidence="1 2" key="1">
    <citation type="submission" date="2020-11" db="EMBL/GenBank/DDBJ databases">
        <authorList>
            <person name="Wallbank WR R."/>
            <person name="Pardo Diaz C."/>
            <person name="Kozak K."/>
            <person name="Martin S."/>
            <person name="Jiggins C."/>
            <person name="Moest M."/>
            <person name="Warren A I."/>
            <person name="Generalovic N T."/>
            <person name="Byers J.R.P. K."/>
            <person name="Montejo-Kovacevich G."/>
            <person name="Yen C E."/>
        </authorList>
    </citation>
    <scope>NUCLEOTIDE SEQUENCE [LARGE SCALE GENOMIC DNA]</scope>
</reference>
<keyword evidence="2" id="KW-1185">Reference proteome</keyword>
<dbReference type="InParanoid" id="A0A7R8UKZ3"/>
<accession>A0A7R8UKZ3</accession>
<proteinExistence type="predicted"/>
<organism evidence="1 2">
    <name type="scientific">Hermetia illucens</name>
    <name type="common">Black soldier fly</name>
    <dbReference type="NCBI Taxonomy" id="343691"/>
    <lineage>
        <taxon>Eukaryota</taxon>
        <taxon>Metazoa</taxon>
        <taxon>Ecdysozoa</taxon>
        <taxon>Arthropoda</taxon>
        <taxon>Hexapoda</taxon>
        <taxon>Insecta</taxon>
        <taxon>Pterygota</taxon>
        <taxon>Neoptera</taxon>
        <taxon>Endopterygota</taxon>
        <taxon>Diptera</taxon>
        <taxon>Brachycera</taxon>
        <taxon>Stratiomyomorpha</taxon>
        <taxon>Stratiomyidae</taxon>
        <taxon>Hermetiinae</taxon>
        <taxon>Hermetia</taxon>
    </lineage>
</organism>
<gene>
    <name evidence="1" type="ORF">HERILL_LOCUS5454</name>
</gene>
<evidence type="ECO:0000313" key="2">
    <source>
        <dbReference type="Proteomes" id="UP000594454"/>
    </source>
</evidence>
<dbReference type="EMBL" id="LR899010">
    <property type="protein sequence ID" value="CAD7082419.1"/>
    <property type="molecule type" value="Genomic_DNA"/>
</dbReference>
<name>A0A7R8UKZ3_HERIL</name>
<dbReference type="Proteomes" id="UP000594454">
    <property type="component" value="Chromosome 2"/>
</dbReference>